<dbReference type="InterPro" id="IPR050113">
    <property type="entry name" value="Ub_conjugating_enzyme"/>
</dbReference>
<dbReference type="EMBL" id="SNRW01000564">
    <property type="protein sequence ID" value="KAA6400424.1"/>
    <property type="molecule type" value="Genomic_DNA"/>
</dbReference>
<dbReference type="GO" id="GO:0005524">
    <property type="term" value="F:ATP binding"/>
    <property type="evidence" value="ECO:0007669"/>
    <property type="project" value="UniProtKB-UniRule"/>
</dbReference>
<dbReference type="InterPro" id="IPR026939">
    <property type="entry name" value="ZNF706/At2g23090_sf"/>
</dbReference>
<dbReference type="InterPro" id="IPR016135">
    <property type="entry name" value="UBQ-conjugating_enzyme/RWD"/>
</dbReference>
<proteinExistence type="inferred from homology"/>
<dbReference type="Pfam" id="PF12907">
    <property type="entry name" value="zf-met2"/>
    <property type="match status" value="1"/>
</dbReference>
<dbReference type="PROSITE" id="PS00183">
    <property type="entry name" value="UBC_1"/>
    <property type="match status" value="1"/>
</dbReference>
<comment type="caution">
    <text evidence="6">The sequence shown here is derived from an EMBL/GenBank/DDBJ whole genome shotgun (WGS) entry which is preliminary data.</text>
</comment>
<keyword evidence="4" id="KW-0067">ATP-binding</keyword>
<reference evidence="6 7" key="1">
    <citation type="submission" date="2019-03" db="EMBL/GenBank/DDBJ databases">
        <title>Single cell metagenomics reveals metabolic interactions within the superorganism composed of flagellate Streblomastix strix and complex community of Bacteroidetes bacteria on its surface.</title>
        <authorList>
            <person name="Treitli S.C."/>
            <person name="Kolisko M."/>
            <person name="Husnik F."/>
            <person name="Keeling P."/>
            <person name="Hampl V."/>
        </authorList>
    </citation>
    <scope>NUCLEOTIDE SEQUENCE [LARGE SCALE GENOMIC DNA]</scope>
    <source>
        <strain evidence="6">ST1C</strain>
    </source>
</reference>
<evidence type="ECO:0000256" key="4">
    <source>
        <dbReference type="RuleBase" id="RU362109"/>
    </source>
</evidence>
<feature type="domain" description="UBC core" evidence="5">
    <location>
        <begin position="1"/>
        <end position="157"/>
    </location>
</feature>
<evidence type="ECO:0000256" key="1">
    <source>
        <dbReference type="ARBA" id="ARBA00022679"/>
    </source>
</evidence>
<organism evidence="6 7">
    <name type="scientific">Streblomastix strix</name>
    <dbReference type="NCBI Taxonomy" id="222440"/>
    <lineage>
        <taxon>Eukaryota</taxon>
        <taxon>Metamonada</taxon>
        <taxon>Preaxostyla</taxon>
        <taxon>Oxymonadida</taxon>
        <taxon>Streblomastigidae</taxon>
        <taxon>Streblomastix</taxon>
    </lineage>
</organism>
<dbReference type="InterPro" id="IPR000608">
    <property type="entry name" value="UBC"/>
</dbReference>
<dbReference type="SUPFAM" id="SSF118359">
    <property type="entry name" value="Expressed protein At2g23090/F21P24.15"/>
    <property type="match status" value="1"/>
</dbReference>
<protein>
    <submittedName>
        <fullName evidence="6">Putative Ubiquitin-conjugating enzyme E2</fullName>
    </submittedName>
</protein>
<evidence type="ECO:0000313" key="7">
    <source>
        <dbReference type="Proteomes" id="UP000324800"/>
    </source>
</evidence>
<dbReference type="PANTHER" id="PTHR24067">
    <property type="entry name" value="UBIQUITIN-CONJUGATING ENZYME E2"/>
    <property type="match status" value="1"/>
</dbReference>
<dbReference type="InterPro" id="IPR023313">
    <property type="entry name" value="UBQ-conjugating_AS"/>
</dbReference>
<evidence type="ECO:0000256" key="2">
    <source>
        <dbReference type="ARBA" id="ARBA00022786"/>
    </source>
</evidence>
<dbReference type="InterPro" id="IPR039438">
    <property type="entry name" value="At2g23090-like_Znf"/>
</dbReference>
<accession>A0A5J4WZK4</accession>
<dbReference type="GO" id="GO:0016740">
    <property type="term" value="F:transferase activity"/>
    <property type="evidence" value="ECO:0007669"/>
    <property type="project" value="UniProtKB-KW"/>
</dbReference>
<keyword evidence="4" id="KW-0547">Nucleotide-binding</keyword>
<comment type="similarity">
    <text evidence="4">Belongs to the ubiquitin-conjugating enzyme family.</text>
</comment>
<dbReference type="SMART" id="SM00212">
    <property type="entry name" value="UBCc"/>
    <property type="match status" value="1"/>
</dbReference>
<dbReference type="FunFam" id="3.10.110.10:FF:000051">
    <property type="entry name" value="ubiquitin-conjugating enzyme E2 R2-like"/>
    <property type="match status" value="1"/>
</dbReference>
<evidence type="ECO:0000313" key="6">
    <source>
        <dbReference type="EMBL" id="KAA6400424.1"/>
    </source>
</evidence>
<feature type="active site" description="Glycyl thioester intermediate" evidence="3">
    <location>
        <position position="80"/>
    </location>
</feature>
<evidence type="ECO:0000259" key="5">
    <source>
        <dbReference type="PROSITE" id="PS50127"/>
    </source>
</evidence>
<dbReference type="InterPro" id="IPR007513">
    <property type="entry name" value="SERF-like_N"/>
</dbReference>
<gene>
    <name evidence="6" type="ORF">EZS28_004052</name>
</gene>
<dbReference type="Gene3D" id="4.10.1050.10">
    <property type="entry name" value="At2g23090-like"/>
    <property type="match status" value="1"/>
</dbReference>
<dbReference type="AlphaFoldDB" id="A0A5J4WZK4"/>
<dbReference type="Pfam" id="PF04419">
    <property type="entry name" value="SERF-like_N"/>
    <property type="match status" value="1"/>
</dbReference>
<keyword evidence="1" id="KW-0808">Transferase</keyword>
<sequence>MTEYKELAKNPVKGIAAAPVNPKNIYEWEAFIRGPEATPYQKGTFRALLSFPKEYPMSPPKMRFTTPLFHPNVFPDGRVCISILHPPGDDPTGYENANERWSPVQSIEKILLSVLSMIAEPNCESPANVDAAYATLRIDLQAMGKGNVNKAQMKRERNQAKAAGQGKAQSQLKANASSMSIICKECGQSFMCTTNNPQLQQHAESKHSAKTPHDCFPDKF</sequence>
<dbReference type="Proteomes" id="UP000324800">
    <property type="component" value="Unassembled WGS sequence"/>
</dbReference>
<dbReference type="Gene3D" id="3.10.110.10">
    <property type="entry name" value="Ubiquitin Conjugating Enzyme"/>
    <property type="match status" value="1"/>
</dbReference>
<dbReference type="SUPFAM" id="SSF54495">
    <property type="entry name" value="UBC-like"/>
    <property type="match status" value="1"/>
</dbReference>
<dbReference type="OrthoDB" id="19692at2759"/>
<dbReference type="Pfam" id="PF00179">
    <property type="entry name" value="UQ_con"/>
    <property type="match status" value="1"/>
</dbReference>
<keyword evidence="2 4" id="KW-0833">Ubl conjugation pathway</keyword>
<dbReference type="PROSITE" id="PS50127">
    <property type="entry name" value="UBC_2"/>
    <property type="match status" value="1"/>
</dbReference>
<name>A0A5J4WZK4_9EUKA</name>
<evidence type="ECO:0000256" key="3">
    <source>
        <dbReference type="PROSITE-ProRule" id="PRU10133"/>
    </source>
</evidence>